<reference evidence="2" key="2">
    <citation type="submission" date="2015-03" db="EMBL/GenBank/DDBJ databases">
        <title>The genome and structure of Sinorhizobium meliloti phage phiM9.</title>
        <authorList>
            <person name="Johnson M.C."/>
            <person name="Tatum K.B."/>
            <person name="Lynn J.S."/>
            <person name="Brewer T.E."/>
            <person name="Washburn B.K."/>
            <person name="Stroupe M.E."/>
            <person name="Jones K.M."/>
        </authorList>
    </citation>
    <scope>NUCLEOTIDE SEQUENCE [LARGE SCALE GENOMIC DNA]</scope>
</reference>
<evidence type="ECO:0000313" key="1">
    <source>
        <dbReference type="EMBL" id="AKE44754.1"/>
    </source>
</evidence>
<protein>
    <submittedName>
        <fullName evidence="1">Neck protein</fullName>
    </submittedName>
</protein>
<keyword evidence="2" id="KW-1185">Reference proteome</keyword>
<name>A0A0F6TH48_9CAUD</name>
<dbReference type="GeneID" id="26517806"/>
<dbReference type="EMBL" id="KP881232">
    <property type="protein sequence ID" value="AKE44754.1"/>
    <property type="molecule type" value="Genomic_DNA"/>
</dbReference>
<evidence type="ECO:0000313" key="2">
    <source>
        <dbReference type="Proteomes" id="UP000033804"/>
    </source>
</evidence>
<organism evidence="1 2">
    <name type="scientific">Sinorhizobium phage phiM9</name>
    <dbReference type="NCBI Taxonomy" id="1636182"/>
    <lineage>
        <taxon>Viruses</taxon>
        <taxon>Duplodnaviria</taxon>
        <taxon>Heunggongvirae</taxon>
        <taxon>Uroviricota</taxon>
        <taxon>Caudoviricetes</taxon>
        <taxon>Pootjesviridae</taxon>
        <taxon>Emnonavirus</taxon>
        <taxon>Emnonavirus phiM9</taxon>
    </lineage>
</organism>
<dbReference type="Proteomes" id="UP000033804">
    <property type="component" value="Segment"/>
</dbReference>
<reference evidence="1 2" key="1">
    <citation type="journal article" date="2015" name="J. Virol.">
        <title>Sinorhizobium meliloti Phage ?M9 Defines a New Group of T4 Superfamily Phages with Unusual Genomic Features but a Common T=16 Capsid.</title>
        <authorList>
            <person name="Johnson M.C."/>
            <person name="Tatum K.B."/>
            <person name="Lynn J.S."/>
            <person name="Brewer T.E."/>
            <person name="Lu S."/>
            <person name="Washburn B.K."/>
            <person name="Stroupe M.E."/>
            <person name="Jones K.M."/>
        </authorList>
    </citation>
    <scope>NUCLEOTIDE SEQUENCE [LARGE SCALE GENOMIC DNA]</scope>
</reference>
<gene>
    <name evidence="1" type="ORF">Sm_phiM9_126</name>
</gene>
<dbReference type="KEGG" id="vg:26517806"/>
<dbReference type="RefSeq" id="YP_009189508.1">
    <property type="nucleotide sequence ID" value="NC_028676.1"/>
</dbReference>
<accession>A0A0F6TH48</accession>
<sequence length="251" mass="29090">MSVEYPQNKDELIAHAKMRLGEPMIKVNVTDMQARIRVKEATRKFLDYHFDSTQKAWITQEITPAIQAEKWFITPKFVTGVNKIMNPKPNMFRDINMLGSSIYSVLNRNILMGVETMSKVDVYLYEREISEWDHIWRPTPRYDFNKITKKLSIDTSSVHLQPGDLIMYEAMVDISESTGDFFSDDWLIRYTTCLIKEQWGENLTKFKDIQLPGGHSYNVSEIQSSAKEEKALLLQELYDLASYAITPVSIG</sequence>
<dbReference type="OrthoDB" id="6993at10239"/>
<proteinExistence type="predicted"/>